<proteinExistence type="predicted"/>
<gene>
    <name evidence="4" type="ORF">N309_02834</name>
</gene>
<feature type="non-terminal residue" evidence="4">
    <location>
        <position position="1"/>
    </location>
</feature>
<feature type="domain" description="dUTPase-like" evidence="3">
    <location>
        <begin position="2"/>
        <end position="119"/>
    </location>
</feature>
<evidence type="ECO:0000256" key="2">
    <source>
        <dbReference type="ARBA" id="ARBA00022750"/>
    </source>
</evidence>
<dbReference type="InterPro" id="IPR051592">
    <property type="entry name" value="HERV-K_Pro_peptidase_A2"/>
</dbReference>
<evidence type="ECO:0000259" key="3">
    <source>
        <dbReference type="Pfam" id="PF00692"/>
    </source>
</evidence>
<dbReference type="STRING" id="94827.A0A099ZLB7"/>
<dbReference type="Proteomes" id="UP000053641">
    <property type="component" value="Unassembled WGS sequence"/>
</dbReference>
<dbReference type="GO" id="GO:0004190">
    <property type="term" value="F:aspartic-type endopeptidase activity"/>
    <property type="evidence" value="ECO:0007669"/>
    <property type="project" value="UniProtKB-KW"/>
</dbReference>
<feature type="non-terminal residue" evidence="4">
    <location>
        <position position="161"/>
    </location>
</feature>
<sequence>GSLGIDLATAVDVTLVDSNPVRIPTTTRGPLHSSKRTLGALLISRSSTGMQGIMVCPGVIDAGFTRVIEVVAYTHSPPAFVSKSGRIAQLVPLNNLMAACAPSDDDRSQRGGDGFGSTGGLACLTLNMRRRPTLPVTMTYQGQQITFDALFDMGDNVTIIS</sequence>
<keyword evidence="5" id="KW-1185">Reference proteome</keyword>
<protein>
    <recommendedName>
        <fullName evidence="3">dUTPase-like domain-containing protein</fullName>
    </recommendedName>
</protein>
<keyword evidence="2" id="KW-0378">Hydrolase</keyword>
<evidence type="ECO:0000313" key="5">
    <source>
        <dbReference type="Proteomes" id="UP000053641"/>
    </source>
</evidence>
<name>A0A099ZLB7_TINGU</name>
<keyword evidence="2" id="KW-0064">Aspartyl protease</keyword>
<dbReference type="InterPro" id="IPR029054">
    <property type="entry name" value="dUTPase-like"/>
</dbReference>
<dbReference type="EMBL" id="KL894197">
    <property type="protein sequence ID" value="KGL81590.1"/>
    <property type="molecule type" value="Genomic_DNA"/>
</dbReference>
<dbReference type="Gene3D" id="2.70.40.10">
    <property type="match status" value="1"/>
</dbReference>
<evidence type="ECO:0000313" key="4">
    <source>
        <dbReference type="EMBL" id="KGL81590.1"/>
    </source>
</evidence>
<dbReference type="PANTHER" id="PTHR19422">
    <property type="entry name" value="GAG RETROVIRAL POLYPROTEIN"/>
    <property type="match status" value="1"/>
</dbReference>
<evidence type="ECO:0000256" key="1">
    <source>
        <dbReference type="ARBA" id="ARBA00022670"/>
    </source>
</evidence>
<accession>A0A099ZLB7</accession>
<dbReference type="InterPro" id="IPR036157">
    <property type="entry name" value="dUTPase-like_sf"/>
</dbReference>
<organism evidence="4 5">
    <name type="scientific">Tinamus guttatus</name>
    <name type="common">White-throated tinamou</name>
    <dbReference type="NCBI Taxonomy" id="94827"/>
    <lineage>
        <taxon>Eukaryota</taxon>
        <taxon>Metazoa</taxon>
        <taxon>Chordata</taxon>
        <taxon>Craniata</taxon>
        <taxon>Vertebrata</taxon>
        <taxon>Euteleostomi</taxon>
        <taxon>Archelosauria</taxon>
        <taxon>Archosauria</taxon>
        <taxon>Dinosauria</taxon>
        <taxon>Saurischia</taxon>
        <taxon>Theropoda</taxon>
        <taxon>Coelurosauria</taxon>
        <taxon>Aves</taxon>
        <taxon>Palaeognathae</taxon>
        <taxon>Tinamiformes</taxon>
        <taxon>Tinamidae</taxon>
        <taxon>Tinamus</taxon>
    </lineage>
</organism>
<dbReference type="AlphaFoldDB" id="A0A099ZLB7"/>
<dbReference type="SUPFAM" id="SSF51283">
    <property type="entry name" value="dUTPase-like"/>
    <property type="match status" value="1"/>
</dbReference>
<dbReference type="Pfam" id="PF00692">
    <property type="entry name" value="dUTPase"/>
    <property type="match status" value="1"/>
</dbReference>
<keyword evidence="1" id="KW-0645">Protease</keyword>
<dbReference type="GO" id="GO:0006508">
    <property type="term" value="P:proteolysis"/>
    <property type="evidence" value="ECO:0007669"/>
    <property type="project" value="UniProtKB-KW"/>
</dbReference>
<dbReference type="PANTHER" id="PTHR19422:SF123">
    <property type="entry name" value="RT1 CLASS I, LOCUS CE15"/>
    <property type="match status" value="1"/>
</dbReference>
<reference evidence="4 5" key="1">
    <citation type="submission" date="2014-06" db="EMBL/GenBank/DDBJ databases">
        <title>Genome evolution of avian class.</title>
        <authorList>
            <person name="Zhang G."/>
            <person name="Li C."/>
        </authorList>
    </citation>
    <scope>NUCLEOTIDE SEQUENCE [LARGE SCALE GENOMIC DNA]</scope>
    <source>
        <strain evidence="4">BGI_N309</strain>
    </source>
</reference>